<dbReference type="Pfam" id="PF09685">
    <property type="entry name" value="MamF_MmsF"/>
    <property type="match status" value="1"/>
</dbReference>
<comment type="caution">
    <text evidence="6">The sequence shown here is derived from an EMBL/GenBank/DDBJ whole genome shotgun (WGS) entry which is preliminary data.</text>
</comment>
<evidence type="ECO:0000256" key="5">
    <source>
        <dbReference type="SAM" id="Phobius"/>
    </source>
</evidence>
<gene>
    <name evidence="6" type="ORF">DWW24_16510</name>
    <name evidence="7" type="ORF">DXA53_14475</name>
</gene>
<keyword evidence="4 5" id="KW-0472">Membrane</keyword>
<evidence type="ECO:0000256" key="3">
    <source>
        <dbReference type="ARBA" id="ARBA00022989"/>
    </source>
</evidence>
<evidence type="ECO:0000313" key="6">
    <source>
        <dbReference type="EMBL" id="RGV20323.1"/>
    </source>
</evidence>
<evidence type="ECO:0000313" key="9">
    <source>
        <dbReference type="Proteomes" id="UP000284434"/>
    </source>
</evidence>
<dbReference type="EMBL" id="QRYW01000041">
    <property type="protein sequence ID" value="RGV20323.1"/>
    <property type="molecule type" value="Genomic_DNA"/>
</dbReference>
<feature type="transmembrane region" description="Helical" evidence="5">
    <location>
        <begin position="89"/>
        <end position="110"/>
    </location>
</feature>
<reference evidence="8 9" key="1">
    <citation type="submission" date="2018-08" db="EMBL/GenBank/DDBJ databases">
        <title>A genome reference for cultivated species of the human gut microbiota.</title>
        <authorList>
            <person name="Zou Y."/>
            <person name="Xue W."/>
            <person name="Luo G."/>
        </authorList>
    </citation>
    <scope>NUCLEOTIDE SEQUENCE [LARGE SCALE GENOMIC DNA]</scope>
    <source>
        <strain evidence="6 8">AF14-6AC</strain>
        <strain evidence="7 9">OF03-11</strain>
    </source>
</reference>
<feature type="transmembrane region" description="Helical" evidence="5">
    <location>
        <begin position="6"/>
        <end position="29"/>
    </location>
</feature>
<dbReference type="EMBL" id="QSCO01000021">
    <property type="protein sequence ID" value="RGY04908.1"/>
    <property type="molecule type" value="Genomic_DNA"/>
</dbReference>
<evidence type="ECO:0000256" key="2">
    <source>
        <dbReference type="ARBA" id="ARBA00022692"/>
    </source>
</evidence>
<accession>A0A412W780</accession>
<evidence type="ECO:0000256" key="1">
    <source>
        <dbReference type="ARBA" id="ARBA00004141"/>
    </source>
</evidence>
<feature type="transmembrane region" description="Helical" evidence="5">
    <location>
        <begin position="49"/>
        <end position="69"/>
    </location>
</feature>
<name>A0A412W780_9BACT</name>
<evidence type="ECO:0000256" key="4">
    <source>
        <dbReference type="ARBA" id="ARBA00023136"/>
    </source>
</evidence>
<sequence length="127" mass="15055">MMKKRILLYVWMIVGNFIFPFMNVLFPYLYWKQNQRTEDAAFTKEACNLLNFQILFSFIMIGVFVFGWYRAIVHWSVGEVGGWDFIKCAFVLWLAVNVVYPLFIVFITAVKGKSFRAWPPTIPFFRA</sequence>
<dbReference type="RefSeq" id="WP_118104545.1">
    <property type="nucleotide sequence ID" value="NZ_JADMSC010000002.1"/>
</dbReference>
<dbReference type="Proteomes" id="UP000283426">
    <property type="component" value="Unassembled WGS sequence"/>
</dbReference>
<comment type="subcellular location">
    <subcellularLocation>
        <location evidence="1">Membrane</location>
        <topology evidence="1">Multi-pass membrane protein</topology>
    </subcellularLocation>
</comment>
<dbReference type="InterPro" id="IPR019109">
    <property type="entry name" value="MamF_MmsF"/>
</dbReference>
<dbReference type="AlphaFoldDB" id="A0A412W780"/>
<keyword evidence="2 5" id="KW-0812">Transmembrane</keyword>
<evidence type="ECO:0000313" key="8">
    <source>
        <dbReference type="Proteomes" id="UP000283426"/>
    </source>
</evidence>
<proteinExistence type="predicted"/>
<organism evidence="6 8">
    <name type="scientific">Odoribacter splanchnicus</name>
    <dbReference type="NCBI Taxonomy" id="28118"/>
    <lineage>
        <taxon>Bacteria</taxon>
        <taxon>Pseudomonadati</taxon>
        <taxon>Bacteroidota</taxon>
        <taxon>Bacteroidia</taxon>
        <taxon>Bacteroidales</taxon>
        <taxon>Odoribacteraceae</taxon>
        <taxon>Odoribacter</taxon>
    </lineage>
</organism>
<protein>
    <submittedName>
        <fullName evidence="6">DUF4870 domain-containing protein</fullName>
    </submittedName>
</protein>
<dbReference type="Proteomes" id="UP000284434">
    <property type="component" value="Unassembled WGS sequence"/>
</dbReference>
<keyword evidence="3 5" id="KW-1133">Transmembrane helix</keyword>
<evidence type="ECO:0000313" key="7">
    <source>
        <dbReference type="EMBL" id="RGY04908.1"/>
    </source>
</evidence>